<evidence type="ECO:0000313" key="1">
    <source>
        <dbReference type="EMBL" id="KAA0155395.1"/>
    </source>
</evidence>
<proteinExistence type="predicted"/>
<comment type="caution">
    <text evidence="2">The sequence shown here is derived from an EMBL/GenBank/DDBJ whole genome shotgun (WGS) entry which is preliminary data.</text>
</comment>
<organism evidence="2 4">
    <name type="scientific">Cafeteria roenbergensis</name>
    <name type="common">Marine flagellate</name>
    <dbReference type="NCBI Taxonomy" id="33653"/>
    <lineage>
        <taxon>Eukaryota</taxon>
        <taxon>Sar</taxon>
        <taxon>Stramenopiles</taxon>
        <taxon>Bigyra</taxon>
        <taxon>Opalozoa</taxon>
        <taxon>Bicosoecida</taxon>
        <taxon>Cafeteriaceae</taxon>
        <taxon>Cafeteria</taxon>
    </lineage>
</organism>
<dbReference type="AlphaFoldDB" id="A0A5A8DS20"/>
<dbReference type="Proteomes" id="UP000323011">
    <property type="component" value="Unassembled WGS sequence"/>
</dbReference>
<dbReference type="EMBL" id="VLTM01000008">
    <property type="protein sequence ID" value="KAA0166561.1"/>
    <property type="molecule type" value="Genomic_DNA"/>
</dbReference>
<sequence length="335" mass="33281">MAQDMGSLAQQLYLASSLFKCGAITGGELRLVKHLILCGDASLSEHLLASDEAANLVSAVADIREAAVAEATARFSEAQGLAMDSRAGFEPSEADLDIATAASILGRLRCSPGATLIDASGGGAVFVAAASLLGSFSRVVVWSRPGSALRGELDAFANVQRQEGALPDDGPAVDVVDAACLSDFWAHRRVDCRVAAAEALLLSAGDAPGMGGSCASPGTEAARAGHATSTSANGIVSRLGLGARVVVFGGSLEAEGLWLDAEVSAGRGPRASPIVAAVYTVSRDSGAPHHRGAVGAVARDLGASFASAAEAAAGGADEDALSAGGAVEPAVSLCG</sequence>
<accession>A0A5A8DS20</accession>
<evidence type="ECO:0000313" key="3">
    <source>
        <dbReference type="Proteomes" id="UP000323011"/>
    </source>
</evidence>
<name>A0A5A8DS20_CAFRO</name>
<dbReference type="EMBL" id="VLTN01000007">
    <property type="protein sequence ID" value="KAA0155395.1"/>
    <property type="molecule type" value="Genomic_DNA"/>
</dbReference>
<gene>
    <name evidence="1" type="ORF">FNF29_01770</name>
    <name evidence="2" type="ORF">FNF31_01339</name>
</gene>
<evidence type="ECO:0000313" key="4">
    <source>
        <dbReference type="Proteomes" id="UP000325113"/>
    </source>
</evidence>
<keyword evidence="3" id="KW-1185">Reference proteome</keyword>
<dbReference type="Proteomes" id="UP000325113">
    <property type="component" value="Unassembled WGS sequence"/>
</dbReference>
<protein>
    <submittedName>
        <fullName evidence="2">Uncharacterized protein</fullName>
    </submittedName>
</protein>
<reference evidence="3 4" key="1">
    <citation type="submission" date="2019-07" db="EMBL/GenBank/DDBJ databases">
        <title>Genomes of Cafeteria roenbergensis.</title>
        <authorList>
            <person name="Fischer M.G."/>
            <person name="Hackl T."/>
            <person name="Roman M."/>
        </authorList>
    </citation>
    <scope>NUCLEOTIDE SEQUENCE [LARGE SCALE GENOMIC DNA]</scope>
    <source>
        <strain evidence="1 3">BVI</strain>
        <strain evidence="2 4">Cflag</strain>
    </source>
</reference>
<evidence type="ECO:0000313" key="2">
    <source>
        <dbReference type="EMBL" id="KAA0166561.1"/>
    </source>
</evidence>